<reference evidence="1" key="2">
    <citation type="journal article" date="2015" name="Fish Shellfish Immunol.">
        <title>Early steps in the European eel (Anguilla anguilla)-Vibrio vulnificus interaction in the gills: Role of the RtxA13 toxin.</title>
        <authorList>
            <person name="Callol A."/>
            <person name="Pajuelo D."/>
            <person name="Ebbesson L."/>
            <person name="Teles M."/>
            <person name="MacKenzie S."/>
            <person name="Amaro C."/>
        </authorList>
    </citation>
    <scope>NUCLEOTIDE SEQUENCE</scope>
</reference>
<accession>A0A0E9Q599</accession>
<sequence>MGAMTSSTITPFLVDGCFSVEKRKNEPGCSTLLVLSLHM</sequence>
<dbReference type="EMBL" id="GBXM01096668">
    <property type="protein sequence ID" value="JAH11909.1"/>
    <property type="molecule type" value="Transcribed_RNA"/>
</dbReference>
<reference evidence="1" key="1">
    <citation type="submission" date="2014-11" db="EMBL/GenBank/DDBJ databases">
        <authorList>
            <person name="Amaro Gonzalez C."/>
        </authorList>
    </citation>
    <scope>NUCLEOTIDE SEQUENCE</scope>
</reference>
<name>A0A0E9Q599_ANGAN</name>
<dbReference type="AlphaFoldDB" id="A0A0E9Q599"/>
<evidence type="ECO:0000313" key="1">
    <source>
        <dbReference type="EMBL" id="JAH11909.1"/>
    </source>
</evidence>
<proteinExistence type="predicted"/>
<organism evidence="1">
    <name type="scientific">Anguilla anguilla</name>
    <name type="common">European freshwater eel</name>
    <name type="synonym">Muraena anguilla</name>
    <dbReference type="NCBI Taxonomy" id="7936"/>
    <lineage>
        <taxon>Eukaryota</taxon>
        <taxon>Metazoa</taxon>
        <taxon>Chordata</taxon>
        <taxon>Craniata</taxon>
        <taxon>Vertebrata</taxon>
        <taxon>Euteleostomi</taxon>
        <taxon>Actinopterygii</taxon>
        <taxon>Neopterygii</taxon>
        <taxon>Teleostei</taxon>
        <taxon>Anguilliformes</taxon>
        <taxon>Anguillidae</taxon>
        <taxon>Anguilla</taxon>
    </lineage>
</organism>
<protein>
    <submittedName>
        <fullName evidence="1">Uncharacterized protein</fullName>
    </submittedName>
</protein>